<evidence type="ECO:0000256" key="1">
    <source>
        <dbReference type="SAM" id="MobiDB-lite"/>
    </source>
</evidence>
<protein>
    <submittedName>
        <fullName evidence="2">Uncharacterized protein</fullName>
    </submittedName>
</protein>
<gene>
    <name evidence="2" type="ORF">sL5_06660</name>
</gene>
<evidence type="ECO:0000313" key="2">
    <source>
        <dbReference type="EMBL" id="GHM59673.1"/>
    </source>
</evidence>
<reference evidence="2 3" key="1">
    <citation type="journal article" date="2021" name="Microb. Ecol.">
        <title>Candidatus Mesenet longicola: Novel Endosymbionts of Brontispa longissima that Induce Cytoplasmic Incompatibility.</title>
        <authorList>
            <person name="Takano S."/>
            <person name="Gotoh Y."/>
            <person name="Hayashi T."/>
        </authorList>
    </citation>
    <scope>NUCLEOTIDE SEQUENCE [LARGE SCALE GENOMIC DNA]</scope>
    <source>
        <strain evidence="2">L5</strain>
    </source>
</reference>
<dbReference type="Proteomes" id="UP000637906">
    <property type="component" value="Unassembled WGS sequence"/>
</dbReference>
<evidence type="ECO:0000313" key="3">
    <source>
        <dbReference type="Proteomes" id="UP000637906"/>
    </source>
</evidence>
<accession>A0A8J3MP55</accession>
<feature type="region of interest" description="Disordered" evidence="1">
    <location>
        <begin position="51"/>
        <end position="96"/>
    </location>
</feature>
<feature type="compositionally biased region" description="Polar residues" evidence="1">
    <location>
        <begin position="82"/>
        <end position="96"/>
    </location>
</feature>
<sequence length="96" mass="10716">MPLTPINIKISRIELDDVAKKQPRIQFPNDLSVQDGSNIRLSIPEYSEKHNQLTPESGIGTDDGLPHFPSKVKGHKEEDKQSINFSITGSEYSSKP</sequence>
<comment type="caution">
    <text evidence="2">The sequence shown here is derived from an EMBL/GenBank/DDBJ whole genome shotgun (WGS) entry which is preliminary data.</text>
</comment>
<organism evidence="2 3">
    <name type="scientific">Candidatus Mesenet longicola</name>
    <dbReference type="NCBI Taxonomy" id="1892558"/>
    <lineage>
        <taxon>Bacteria</taxon>
        <taxon>Pseudomonadati</taxon>
        <taxon>Pseudomonadota</taxon>
        <taxon>Alphaproteobacteria</taxon>
        <taxon>Rickettsiales</taxon>
        <taxon>Anaplasmataceae</taxon>
        <taxon>Candidatus Mesenet</taxon>
    </lineage>
</organism>
<keyword evidence="3" id="KW-1185">Reference proteome</keyword>
<dbReference type="EMBL" id="BNGU01000025">
    <property type="protein sequence ID" value="GHM59673.1"/>
    <property type="molecule type" value="Genomic_DNA"/>
</dbReference>
<dbReference type="AlphaFoldDB" id="A0A8J3MP55"/>
<proteinExistence type="predicted"/>
<name>A0A8J3MP55_9RICK</name>